<evidence type="ECO:0000256" key="1">
    <source>
        <dbReference type="ARBA" id="ARBA00009156"/>
    </source>
</evidence>
<dbReference type="Gene3D" id="3.30.420.40">
    <property type="match status" value="3"/>
</dbReference>
<dbReference type="PANTHER" id="PTHR10196">
    <property type="entry name" value="SUGAR KINASE"/>
    <property type="match status" value="1"/>
</dbReference>
<dbReference type="PANTHER" id="PTHR10196:SF57">
    <property type="entry name" value="XYLULOSE KINASE"/>
    <property type="match status" value="1"/>
</dbReference>
<dbReference type="AlphaFoldDB" id="A0A103YCX6"/>
<reference evidence="4 5" key="1">
    <citation type="journal article" date="2016" name="Sci. Rep.">
        <title>The genome sequence of the outbreeding globe artichoke constructed de novo incorporating a phase-aware low-pass sequencing strategy of F1 progeny.</title>
        <authorList>
            <person name="Scaglione D."/>
            <person name="Reyes-Chin-Wo S."/>
            <person name="Acquadro A."/>
            <person name="Froenicke L."/>
            <person name="Portis E."/>
            <person name="Beitel C."/>
            <person name="Tirone M."/>
            <person name="Mauro R."/>
            <person name="Lo Monaco A."/>
            <person name="Mauromicale G."/>
            <person name="Faccioli P."/>
            <person name="Cattivelli L."/>
            <person name="Rieseberg L."/>
            <person name="Michelmore R."/>
            <person name="Lanteri S."/>
        </authorList>
    </citation>
    <scope>NUCLEOTIDE SEQUENCE [LARGE SCALE GENOMIC DNA]</scope>
    <source>
        <strain evidence="4">2C</strain>
    </source>
</reference>
<sequence>MRSVKATVLDSNLNIVYTEVVNFDSELPRYKTKDGVSRDPAINGRIVSSTLILQNSKKLPLEKMAAVSGSAQQHGSVYWKRGSLGILSSLDPNRPLVHQFEDAFSTNESPVWMVNSTTKQCNAIDKALGGAFEHKPQVYGNTERISLVSSFMASILIGGYACIDHTDGAGMNLMISRATTPCLEEKLGKLAPAHAVAGLIAPYYVERLVKLPGLREGDLPVTELPLSSTMSRWQSALGSSQSSVASTPRFKAMDIASQPDSRCPCLAPLPKDNLSTRGHTEKCRMPSPLERIIAMGGASINHAIFSSMASIFGCNVYTAQRPGKIFCYGLCGYVKRRVYPQRYYVELHYGQLMGCCVIKKVGFFPIPCMYKDKLEKTGLGCKLDVIMNDVELVTKYAIMVKKRMEIENWLVEYFVCRGDERYLFL</sequence>
<name>A0A103YCX6_CYNCS</name>
<dbReference type="InterPro" id="IPR043129">
    <property type="entry name" value="ATPase_NBD"/>
</dbReference>
<dbReference type="EMBL" id="LEKV01001619">
    <property type="protein sequence ID" value="KVI06792.1"/>
    <property type="molecule type" value="Genomic_DNA"/>
</dbReference>
<evidence type="ECO:0000313" key="5">
    <source>
        <dbReference type="Proteomes" id="UP000243975"/>
    </source>
</evidence>
<evidence type="ECO:0000313" key="4">
    <source>
        <dbReference type="EMBL" id="KVI06792.1"/>
    </source>
</evidence>
<keyword evidence="2" id="KW-0808">Transferase</keyword>
<dbReference type="GO" id="GO:0005829">
    <property type="term" value="C:cytosol"/>
    <property type="evidence" value="ECO:0007669"/>
    <property type="project" value="TreeGrafter"/>
</dbReference>
<dbReference type="GO" id="GO:0005997">
    <property type="term" value="P:xylulose metabolic process"/>
    <property type="evidence" value="ECO:0007669"/>
    <property type="project" value="TreeGrafter"/>
</dbReference>
<dbReference type="STRING" id="59895.A0A103YCX6"/>
<accession>A0A103YCX6</accession>
<organism evidence="4 5">
    <name type="scientific">Cynara cardunculus var. scolymus</name>
    <name type="common">Globe artichoke</name>
    <name type="synonym">Cynara scolymus</name>
    <dbReference type="NCBI Taxonomy" id="59895"/>
    <lineage>
        <taxon>Eukaryota</taxon>
        <taxon>Viridiplantae</taxon>
        <taxon>Streptophyta</taxon>
        <taxon>Embryophyta</taxon>
        <taxon>Tracheophyta</taxon>
        <taxon>Spermatophyta</taxon>
        <taxon>Magnoliopsida</taxon>
        <taxon>eudicotyledons</taxon>
        <taxon>Gunneridae</taxon>
        <taxon>Pentapetalae</taxon>
        <taxon>asterids</taxon>
        <taxon>campanulids</taxon>
        <taxon>Asterales</taxon>
        <taxon>Asteraceae</taxon>
        <taxon>Carduoideae</taxon>
        <taxon>Cardueae</taxon>
        <taxon>Carduinae</taxon>
        <taxon>Cynara</taxon>
    </lineage>
</organism>
<protein>
    <submittedName>
        <fullName evidence="4">Uncharacterized protein</fullName>
    </submittedName>
</protein>
<comment type="similarity">
    <text evidence="1">Belongs to the FGGY kinase family.</text>
</comment>
<keyword evidence="3" id="KW-0418">Kinase</keyword>
<proteinExistence type="inferred from homology"/>
<evidence type="ECO:0000256" key="3">
    <source>
        <dbReference type="ARBA" id="ARBA00022777"/>
    </source>
</evidence>
<evidence type="ECO:0000256" key="2">
    <source>
        <dbReference type="ARBA" id="ARBA00022679"/>
    </source>
</evidence>
<dbReference type="Gramene" id="KVI06792">
    <property type="protein sequence ID" value="KVI06792"/>
    <property type="gene ID" value="Ccrd_014853"/>
</dbReference>
<dbReference type="Proteomes" id="UP000243975">
    <property type="component" value="Unassembled WGS sequence"/>
</dbReference>
<keyword evidence="5" id="KW-1185">Reference proteome</keyword>
<dbReference type="GO" id="GO:0004856">
    <property type="term" value="F:D-xylulokinase activity"/>
    <property type="evidence" value="ECO:0007669"/>
    <property type="project" value="TreeGrafter"/>
</dbReference>
<dbReference type="SUPFAM" id="SSF53067">
    <property type="entry name" value="Actin-like ATPase domain"/>
    <property type="match status" value="1"/>
</dbReference>
<gene>
    <name evidence="4" type="ORF">Ccrd_014853</name>
</gene>
<comment type="caution">
    <text evidence="4">The sequence shown here is derived from an EMBL/GenBank/DDBJ whole genome shotgun (WGS) entry which is preliminary data.</text>
</comment>